<protein>
    <recommendedName>
        <fullName evidence="4">Light induced alcohol dehydrogenase Bli-4</fullName>
    </recommendedName>
</protein>
<dbReference type="Pfam" id="PF00106">
    <property type="entry name" value="adh_short"/>
    <property type="match status" value="1"/>
</dbReference>
<evidence type="ECO:0000313" key="3">
    <source>
        <dbReference type="Proteomes" id="UP000178912"/>
    </source>
</evidence>
<dbReference type="PANTHER" id="PTHR43157">
    <property type="entry name" value="PHOSPHATIDYLINOSITOL-GLYCAN BIOSYNTHESIS CLASS F PROTEIN-RELATED"/>
    <property type="match status" value="1"/>
</dbReference>
<dbReference type="Gene3D" id="3.40.50.720">
    <property type="entry name" value="NAD(P)-binding Rossmann-like Domain"/>
    <property type="match status" value="1"/>
</dbReference>
<dbReference type="EMBL" id="FJUX01000174">
    <property type="protein sequence ID" value="CZT13017.1"/>
    <property type="molecule type" value="Genomic_DNA"/>
</dbReference>
<name>A0A1E1LR96_9HELO</name>
<evidence type="ECO:0000256" key="1">
    <source>
        <dbReference type="ARBA" id="ARBA00023002"/>
    </source>
</evidence>
<reference evidence="3" key="1">
    <citation type="submission" date="2016-03" db="EMBL/GenBank/DDBJ databases">
        <authorList>
            <person name="Guldener U."/>
        </authorList>
    </citation>
    <scope>NUCLEOTIDE SEQUENCE [LARGE SCALE GENOMIC DNA]</scope>
    <source>
        <strain evidence="3">04CH-RAC-A.6.1</strain>
    </source>
</reference>
<organism evidence="2 3">
    <name type="scientific">Rhynchosporium agropyri</name>
    <dbReference type="NCBI Taxonomy" id="914238"/>
    <lineage>
        <taxon>Eukaryota</taxon>
        <taxon>Fungi</taxon>
        <taxon>Dikarya</taxon>
        <taxon>Ascomycota</taxon>
        <taxon>Pezizomycotina</taxon>
        <taxon>Leotiomycetes</taxon>
        <taxon>Helotiales</taxon>
        <taxon>Ploettnerulaceae</taxon>
        <taxon>Rhynchosporium</taxon>
    </lineage>
</organism>
<dbReference type="AlphaFoldDB" id="A0A1E1LR96"/>
<dbReference type="OrthoDB" id="191139at2759"/>
<dbReference type="SUPFAM" id="SSF51735">
    <property type="entry name" value="NAD(P)-binding Rossmann-fold domains"/>
    <property type="match status" value="1"/>
</dbReference>
<evidence type="ECO:0008006" key="4">
    <source>
        <dbReference type="Google" id="ProtNLM"/>
    </source>
</evidence>
<keyword evidence="1" id="KW-0560">Oxidoreductase</keyword>
<accession>A0A1E1LR96</accession>
<dbReference type="InterPro" id="IPR036291">
    <property type="entry name" value="NAD(P)-bd_dom_sf"/>
</dbReference>
<gene>
    <name evidence="2" type="ORF">RAG0_16633</name>
</gene>
<dbReference type="GO" id="GO:0016491">
    <property type="term" value="F:oxidoreductase activity"/>
    <property type="evidence" value="ECO:0007669"/>
    <property type="project" value="UniProtKB-KW"/>
</dbReference>
<sequence length="342" mass="36926">MGLFGNSGFHIPDLTGKVALVTGAKHVTLSATCHNTDELHSTGIGYATAEQLAIHGAKVWMGARSEEKAKQAIAKFNTDHQNNTKKGEIVWLPLDLTFPVDVMASAKSFLAQVDRLDILVNNAARLSSEYSLTKDGIETLVAINHIGHFALTEALLPLLRQTAQLPGSDVRVVTVSSIMHNYVKVIKLDTKSDLNNTFSADPASNNAGIATAKRYNFSKLLNVLFASELQRRVDQEGISIISISLHPGVVATDGAMNLIPAFLRPGLKWFGKTREQGAASTLFAATSPEVRAKQEKYKGAYLGPGGKLGLASEIGRDEKLAKSLWDLSHRVVKDVLEGKSET</sequence>
<dbReference type="PANTHER" id="PTHR43157:SF31">
    <property type="entry name" value="PHOSPHATIDYLINOSITOL-GLYCAN BIOSYNTHESIS CLASS F PROTEIN"/>
    <property type="match status" value="1"/>
</dbReference>
<dbReference type="Proteomes" id="UP000178912">
    <property type="component" value="Unassembled WGS sequence"/>
</dbReference>
<proteinExistence type="predicted"/>
<keyword evidence="3" id="KW-1185">Reference proteome</keyword>
<evidence type="ECO:0000313" key="2">
    <source>
        <dbReference type="EMBL" id="CZT13017.1"/>
    </source>
</evidence>
<dbReference type="InterPro" id="IPR002347">
    <property type="entry name" value="SDR_fam"/>
</dbReference>